<name>A0AAW4L6V0_9BACT</name>
<reference evidence="1 2" key="1">
    <citation type="submission" date="2021-05" db="EMBL/GenBank/DDBJ databases">
        <title>The draft genome of Geobacter pelophilus DSM 12255.</title>
        <authorList>
            <person name="Xu Z."/>
            <person name="Masuda Y."/>
            <person name="Itoh H."/>
            <person name="Senoo K."/>
        </authorList>
    </citation>
    <scope>NUCLEOTIDE SEQUENCE [LARGE SCALE GENOMIC DNA]</scope>
    <source>
        <strain evidence="1 2">DSM 12255</strain>
    </source>
</reference>
<proteinExistence type="predicted"/>
<dbReference type="AlphaFoldDB" id="A0AAW4L6V0"/>
<sequence>MLIIIFVFLSKIGAASEGLNYGAVYECRAISVTEAMVKACSSQYPDISGRSSKAYSAWLARNATKAEKTAQTCIKELRTLAKTETEEQQILLKMDEIEKEMIEAFKEKMKTDGVKACIDAISQLEEGVAGVDLK</sequence>
<keyword evidence="2" id="KW-1185">Reference proteome</keyword>
<dbReference type="EMBL" id="JAHCVJ010000003">
    <property type="protein sequence ID" value="MBT0664315.1"/>
    <property type="molecule type" value="Genomic_DNA"/>
</dbReference>
<dbReference type="Proteomes" id="UP000811899">
    <property type="component" value="Unassembled WGS sequence"/>
</dbReference>
<organism evidence="1 2">
    <name type="scientific">Geoanaerobacter pelophilus</name>
    <dbReference type="NCBI Taxonomy" id="60036"/>
    <lineage>
        <taxon>Bacteria</taxon>
        <taxon>Pseudomonadati</taxon>
        <taxon>Thermodesulfobacteriota</taxon>
        <taxon>Desulfuromonadia</taxon>
        <taxon>Geobacterales</taxon>
        <taxon>Geobacteraceae</taxon>
        <taxon>Geoanaerobacter</taxon>
    </lineage>
</organism>
<evidence type="ECO:0000313" key="2">
    <source>
        <dbReference type="Proteomes" id="UP000811899"/>
    </source>
</evidence>
<accession>A0AAW4L6V0</accession>
<evidence type="ECO:0000313" key="1">
    <source>
        <dbReference type="EMBL" id="MBT0664315.1"/>
    </source>
</evidence>
<evidence type="ECO:0008006" key="3">
    <source>
        <dbReference type="Google" id="ProtNLM"/>
    </source>
</evidence>
<gene>
    <name evidence="1" type="ORF">KI809_08375</name>
</gene>
<protein>
    <recommendedName>
        <fullName evidence="3">DUF4363 domain-containing protein</fullName>
    </recommendedName>
</protein>
<comment type="caution">
    <text evidence="1">The sequence shown here is derived from an EMBL/GenBank/DDBJ whole genome shotgun (WGS) entry which is preliminary data.</text>
</comment>